<evidence type="ECO:0000313" key="2">
    <source>
        <dbReference type="EMBL" id="VFQ85650.1"/>
    </source>
</evidence>
<dbReference type="OrthoDB" id="787091at2759"/>
<evidence type="ECO:0000313" key="3">
    <source>
        <dbReference type="Proteomes" id="UP000595140"/>
    </source>
</evidence>
<sequence length="129" mass="14071">MDAICCGNMKAETASVASRRRGRRNGSLLLASELAASDGAERAAAYGRISRSRSCGRHEKIGEMKKNRALTFLMEVFSRNYMGCGGGGGSIGVETADDAVVRQKKTKKEKGQPSSWLPDPHRRWPVQGW</sequence>
<reference evidence="2 3" key="1">
    <citation type="submission" date="2018-04" db="EMBL/GenBank/DDBJ databases">
        <authorList>
            <person name="Vogel A."/>
        </authorList>
    </citation>
    <scope>NUCLEOTIDE SEQUENCE [LARGE SCALE GENOMIC DNA]</scope>
</reference>
<keyword evidence="3" id="KW-1185">Reference proteome</keyword>
<dbReference type="EMBL" id="OOIL02002964">
    <property type="protein sequence ID" value="VFQ85650.1"/>
    <property type="molecule type" value="Genomic_DNA"/>
</dbReference>
<accession>A0A484M9Y2</accession>
<dbReference type="AlphaFoldDB" id="A0A484M9Y2"/>
<dbReference type="Proteomes" id="UP000595140">
    <property type="component" value="Unassembled WGS sequence"/>
</dbReference>
<name>A0A484M9Y2_9ASTE</name>
<evidence type="ECO:0000256" key="1">
    <source>
        <dbReference type="SAM" id="MobiDB-lite"/>
    </source>
</evidence>
<organism evidence="2 3">
    <name type="scientific">Cuscuta campestris</name>
    <dbReference type="NCBI Taxonomy" id="132261"/>
    <lineage>
        <taxon>Eukaryota</taxon>
        <taxon>Viridiplantae</taxon>
        <taxon>Streptophyta</taxon>
        <taxon>Embryophyta</taxon>
        <taxon>Tracheophyta</taxon>
        <taxon>Spermatophyta</taxon>
        <taxon>Magnoliopsida</taxon>
        <taxon>eudicotyledons</taxon>
        <taxon>Gunneridae</taxon>
        <taxon>Pentapetalae</taxon>
        <taxon>asterids</taxon>
        <taxon>lamiids</taxon>
        <taxon>Solanales</taxon>
        <taxon>Convolvulaceae</taxon>
        <taxon>Cuscuteae</taxon>
        <taxon>Cuscuta</taxon>
        <taxon>Cuscuta subgen. Grammica</taxon>
        <taxon>Cuscuta sect. Cleistogrammica</taxon>
    </lineage>
</organism>
<proteinExistence type="predicted"/>
<protein>
    <submittedName>
        <fullName evidence="2">Uncharacterized protein</fullName>
    </submittedName>
</protein>
<gene>
    <name evidence="2" type="ORF">CCAM_LOCUS27426</name>
</gene>
<feature type="region of interest" description="Disordered" evidence="1">
    <location>
        <begin position="102"/>
        <end position="129"/>
    </location>
</feature>